<protein>
    <submittedName>
        <fullName evidence="4">DUF4115 domain-containing protein</fullName>
    </submittedName>
</protein>
<dbReference type="GO" id="GO:0003677">
    <property type="term" value="F:DNA binding"/>
    <property type="evidence" value="ECO:0007669"/>
    <property type="project" value="InterPro"/>
</dbReference>
<dbReference type="Pfam" id="PF13413">
    <property type="entry name" value="HTH_25"/>
    <property type="match status" value="1"/>
</dbReference>
<organism evidence="4 5">
    <name type="scientific">Paenibacillus xerothermodurans</name>
    <dbReference type="NCBI Taxonomy" id="1977292"/>
    <lineage>
        <taxon>Bacteria</taxon>
        <taxon>Bacillati</taxon>
        <taxon>Bacillota</taxon>
        <taxon>Bacilli</taxon>
        <taxon>Bacillales</taxon>
        <taxon>Paenibacillaceae</taxon>
        <taxon>Paenibacillus</taxon>
    </lineage>
</organism>
<evidence type="ECO:0000259" key="3">
    <source>
        <dbReference type="Pfam" id="PF13464"/>
    </source>
</evidence>
<dbReference type="OrthoDB" id="9797543at2"/>
<accession>A0A2W1NXD7</accession>
<evidence type="ECO:0000313" key="5">
    <source>
        <dbReference type="Proteomes" id="UP000214746"/>
    </source>
</evidence>
<dbReference type="CDD" id="cd00093">
    <property type="entry name" value="HTH_XRE"/>
    <property type="match status" value="1"/>
</dbReference>
<dbReference type="AlphaFoldDB" id="A0A2W1NXD7"/>
<dbReference type="PANTHER" id="PTHR34475:SF1">
    <property type="entry name" value="CYTOSKELETON PROTEIN RODZ"/>
    <property type="match status" value="1"/>
</dbReference>
<dbReference type="InterPro" id="IPR025194">
    <property type="entry name" value="RodZ-like_C"/>
</dbReference>
<dbReference type="RefSeq" id="WP_089198157.1">
    <property type="nucleotide sequence ID" value="NZ_NHRJ02000001.1"/>
</dbReference>
<sequence>MSELGQILKKARLERKISLEDLQETTKIRKRYLEAIEEGNYKILPGAFYVRAFIKTYSEAVGLDPTEVLQMYKSVNPGPAVEHVEPVRSKRTSRNTEKIGRWASTVMMIAFVVLIMGIIYYYINTTYSGDQTDANPNEEPTRVTDKIEPAPAADITDATYSAPQPDTQAAPAPAPVTAPAAEVKLVKSQGGKDFYTVKNADKLMIQAKVTGEACWISVHSLGAKKERLAYGSFDHGVTQTWEVPATADMNFGRANAVELTVNGTVINLGTEANPKRVQFDLIKA</sequence>
<gene>
    <name evidence="4" type="ORF">CBW46_000975</name>
</gene>
<dbReference type="Pfam" id="PF13464">
    <property type="entry name" value="RodZ_C"/>
    <property type="match status" value="1"/>
</dbReference>
<name>A0A2W1NXD7_PAEXE</name>
<feature type="region of interest" description="Disordered" evidence="1">
    <location>
        <begin position="130"/>
        <end position="149"/>
    </location>
</feature>
<evidence type="ECO:0000313" key="4">
    <source>
        <dbReference type="EMBL" id="PZE22386.1"/>
    </source>
</evidence>
<dbReference type="InterPro" id="IPR050400">
    <property type="entry name" value="Bact_Cytoskel_RodZ"/>
</dbReference>
<comment type="caution">
    <text evidence="4">The sequence shown here is derived from an EMBL/GenBank/DDBJ whole genome shotgun (WGS) entry which is preliminary data.</text>
</comment>
<feature type="domain" description="Cytoskeleton protein RodZ-like C-terminal" evidence="3">
    <location>
        <begin position="212"/>
        <end position="271"/>
    </location>
</feature>
<dbReference type="SUPFAM" id="SSF47413">
    <property type="entry name" value="lambda repressor-like DNA-binding domains"/>
    <property type="match status" value="1"/>
</dbReference>
<keyword evidence="2" id="KW-0472">Membrane</keyword>
<keyword evidence="2" id="KW-0812">Transmembrane</keyword>
<keyword evidence="5" id="KW-1185">Reference proteome</keyword>
<dbReference type="InterPro" id="IPR010982">
    <property type="entry name" value="Lambda_DNA-bd_dom_sf"/>
</dbReference>
<proteinExistence type="predicted"/>
<reference evidence="4" key="1">
    <citation type="submission" date="2018-06" db="EMBL/GenBank/DDBJ databases">
        <title>Paenibacillus xerothermodurans sp. nov. an extremely dry heat resistant spore forming bacterium isolated from the soil of Cape Canaveral, Florida.</title>
        <authorList>
            <person name="Seuylemezian A."/>
            <person name="Kaur N."/>
            <person name="Patil P."/>
            <person name="Patil P."/>
            <person name="Mayilraj S."/>
            <person name="Vaishampayan P."/>
        </authorList>
    </citation>
    <scope>NUCLEOTIDE SEQUENCE [LARGE SCALE GENOMIC DNA]</scope>
    <source>
        <strain evidence="4">ATCC 27380</strain>
    </source>
</reference>
<dbReference type="EMBL" id="NHRJ02000001">
    <property type="protein sequence ID" value="PZE22386.1"/>
    <property type="molecule type" value="Genomic_DNA"/>
</dbReference>
<dbReference type="Proteomes" id="UP000214746">
    <property type="component" value="Unassembled WGS sequence"/>
</dbReference>
<evidence type="ECO:0000256" key="2">
    <source>
        <dbReference type="SAM" id="Phobius"/>
    </source>
</evidence>
<feature type="compositionally biased region" description="Basic and acidic residues" evidence="1">
    <location>
        <begin position="139"/>
        <end position="148"/>
    </location>
</feature>
<dbReference type="InterPro" id="IPR001387">
    <property type="entry name" value="Cro/C1-type_HTH"/>
</dbReference>
<evidence type="ECO:0000256" key="1">
    <source>
        <dbReference type="SAM" id="MobiDB-lite"/>
    </source>
</evidence>
<feature type="transmembrane region" description="Helical" evidence="2">
    <location>
        <begin position="99"/>
        <end position="123"/>
    </location>
</feature>
<dbReference type="Gene3D" id="1.10.260.40">
    <property type="entry name" value="lambda repressor-like DNA-binding domains"/>
    <property type="match status" value="1"/>
</dbReference>
<dbReference type="PANTHER" id="PTHR34475">
    <property type="match status" value="1"/>
</dbReference>
<keyword evidence="2" id="KW-1133">Transmembrane helix</keyword>